<keyword evidence="3" id="KW-0378">Hydrolase</keyword>
<dbReference type="GO" id="GO:0004180">
    <property type="term" value="F:carboxypeptidase activity"/>
    <property type="evidence" value="ECO:0007669"/>
    <property type="project" value="UniProtKB-KW"/>
</dbReference>
<organism evidence="3 4">
    <name type="scientific">Cellulomonas rhizosphaerae</name>
    <dbReference type="NCBI Taxonomy" id="2293719"/>
    <lineage>
        <taxon>Bacteria</taxon>
        <taxon>Bacillati</taxon>
        <taxon>Actinomycetota</taxon>
        <taxon>Actinomycetes</taxon>
        <taxon>Micrococcales</taxon>
        <taxon>Cellulomonadaceae</taxon>
        <taxon>Cellulomonas</taxon>
    </lineage>
</organism>
<dbReference type="PANTHER" id="PTHR23303:SF15">
    <property type="entry name" value="COLOSSIN-A"/>
    <property type="match status" value="1"/>
</dbReference>
<evidence type="ECO:0000313" key="4">
    <source>
        <dbReference type="Proteomes" id="UP000283374"/>
    </source>
</evidence>
<dbReference type="SUPFAM" id="SSF49464">
    <property type="entry name" value="Carboxypeptidase regulatory domain-like"/>
    <property type="match status" value="1"/>
</dbReference>
<dbReference type="SUPFAM" id="SSF117074">
    <property type="entry name" value="Hypothetical protein PA1324"/>
    <property type="match status" value="1"/>
</dbReference>
<keyword evidence="1" id="KW-0732">Signal</keyword>
<keyword evidence="3" id="KW-0645">Protease</keyword>
<feature type="region of interest" description="Disordered" evidence="2">
    <location>
        <begin position="1"/>
        <end position="26"/>
    </location>
</feature>
<sequence length="494" mass="49657">MRRPWIGCGTGRLPPSAPTRGRLSAQETPVKKNLSLATALAAALALAAAGVGPAVAADGTTGVSGTVKLGSAPVANTYVDFKGIGASDGQTAYGQTDATGTYAATYVTPGTYVAQVYAYNANYLTTYSGNTVREPDAKPITVTSGATAAANISVVASAVVTGKVVDAKGRAVKGVSVAGTNLSRAGYANAQTDATGHYVLRGLATGTVQVTTYRTAGGANLTASVKVAAKQGSVKAAKTLKLKAAGSAKITGKIKTSGSAVANQGVSLLSSKKVTLANARPSKSGKVTFAGLKAGTYTVVVDGTNITKKVTVKAGKTKSFGTIARAKLTTIKGVVKSSAKKPVAAAYVYVVDAYGTIAGQAQTNTKGRYAVKGLVSGKYTVYVTPTDGSRDYAAAVKITASKGKNVARNINLSKGSTVSGVVKHGAAGVEGVTVWVGAAQATTDAHGKYTITGVAPGKTAVYVSDPYTGGYRDAVKKIVVKKGKALRVATIAVK</sequence>
<dbReference type="Pfam" id="PF13620">
    <property type="entry name" value="CarboxypepD_reg"/>
    <property type="match status" value="2"/>
</dbReference>
<comment type="caution">
    <text evidence="3">The sequence shown here is derived from an EMBL/GenBank/DDBJ whole genome shotgun (WGS) entry which is preliminary data.</text>
</comment>
<gene>
    <name evidence="3" type="ORF">D1825_12845</name>
</gene>
<protein>
    <submittedName>
        <fullName evidence="3">Carboxypeptidase regulatory-like domain-containing protein</fullName>
    </submittedName>
</protein>
<dbReference type="SUPFAM" id="SSF49452">
    <property type="entry name" value="Starch-binding domain-like"/>
    <property type="match status" value="2"/>
</dbReference>
<dbReference type="GO" id="GO:0030246">
    <property type="term" value="F:carbohydrate binding"/>
    <property type="evidence" value="ECO:0007669"/>
    <property type="project" value="InterPro"/>
</dbReference>
<keyword evidence="3" id="KW-0121">Carboxypeptidase</keyword>
<dbReference type="InterPro" id="IPR013784">
    <property type="entry name" value="Carb-bd-like_fold"/>
</dbReference>
<dbReference type="EMBL" id="QWKP01000209">
    <property type="protein sequence ID" value="RHA38900.1"/>
    <property type="molecule type" value="Genomic_DNA"/>
</dbReference>
<name>A0A413RJQ2_9CELL</name>
<accession>A0A413RJQ2</accession>
<evidence type="ECO:0000256" key="2">
    <source>
        <dbReference type="SAM" id="MobiDB-lite"/>
    </source>
</evidence>
<dbReference type="Proteomes" id="UP000283374">
    <property type="component" value="Unassembled WGS sequence"/>
</dbReference>
<dbReference type="Gene3D" id="2.60.40.1120">
    <property type="entry name" value="Carboxypeptidase-like, regulatory domain"/>
    <property type="match status" value="3"/>
</dbReference>
<keyword evidence="4" id="KW-1185">Reference proteome</keyword>
<proteinExistence type="predicted"/>
<reference evidence="3 4" key="1">
    <citation type="submission" date="2018-08" db="EMBL/GenBank/DDBJ databases">
        <title>Cellulomonas rhizosphaerae sp. nov., a novel actinomycete isolated from soil.</title>
        <authorList>
            <person name="Tian Y."/>
        </authorList>
    </citation>
    <scope>NUCLEOTIDE SEQUENCE [LARGE SCALE GENOMIC DNA]</scope>
    <source>
        <strain evidence="3 4">NEAU-TCZ24</strain>
    </source>
</reference>
<dbReference type="InterPro" id="IPR008969">
    <property type="entry name" value="CarboxyPept-like_regulatory"/>
</dbReference>
<dbReference type="PANTHER" id="PTHR23303">
    <property type="entry name" value="CARBOXYPEPTIDASE REGULATORY REGION-CONTAINING"/>
    <property type="match status" value="1"/>
</dbReference>
<dbReference type="InterPro" id="IPR051417">
    <property type="entry name" value="SDr/BOS_complex"/>
</dbReference>
<evidence type="ECO:0000313" key="3">
    <source>
        <dbReference type="EMBL" id="RHA38900.1"/>
    </source>
</evidence>
<dbReference type="AlphaFoldDB" id="A0A413RJQ2"/>
<evidence type="ECO:0000256" key="1">
    <source>
        <dbReference type="ARBA" id="ARBA00022729"/>
    </source>
</evidence>